<dbReference type="AlphaFoldDB" id="A0A512D3M2"/>
<keyword evidence="3" id="KW-1185">Reference proteome</keyword>
<dbReference type="EMBL" id="BJYX01000014">
    <property type="protein sequence ID" value="GEO30870.1"/>
    <property type="molecule type" value="Genomic_DNA"/>
</dbReference>
<name>A0A512D3M2_9MICO</name>
<evidence type="ECO:0008006" key="4">
    <source>
        <dbReference type="Google" id="ProtNLM"/>
    </source>
</evidence>
<organism evidence="2 3">
    <name type="scientific">Terrabacter aerolatus</name>
    <dbReference type="NCBI Taxonomy" id="422442"/>
    <lineage>
        <taxon>Bacteria</taxon>
        <taxon>Bacillati</taxon>
        <taxon>Actinomycetota</taxon>
        <taxon>Actinomycetes</taxon>
        <taxon>Micrococcales</taxon>
        <taxon>Intrasporangiaceae</taxon>
        <taxon>Terrabacter</taxon>
    </lineage>
</organism>
<reference evidence="2 3" key="1">
    <citation type="submission" date="2019-07" db="EMBL/GenBank/DDBJ databases">
        <title>Whole genome shotgun sequence of Terrabacter aerolatus NBRC 106305.</title>
        <authorList>
            <person name="Hosoyama A."/>
            <person name="Uohara A."/>
            <person name="Ohji S."/>
            <person name="Ichikawa N."/>
        </authorList>
    </citation>
    <scope>NUCLEOTIDE SEQUENCE [LARGE SCALE GENOMIC DNA]</scope>
    <source>
        <strain evidence="2 3">NBRC 106305</strain>
    </source>
</reference>
<feature type="transmembrane region" description="Helical" evidence="1">
    <location>
        <begin position="41"/>
        <end position="62"/>
    </location>
</feature>
<comment type="caution">
    <text evidence="2">The sequence shown here is derived from an EMBL/GenBank/DDBJ whole genome shotgun (WGS) entry which is preliminary data.</text>
</comment>
<dbReference type="Gene3D" id="1.10.287.1260">
    <property type="match status" value="1"/>
</dbReference>
<dbReference type="Proteomes" id="UP000321534">
    <property type="component" value="Unassembled WGS sequence"/>
</dbReference>
<dbReference type="Pfam" id="PF05552">
    <property type="entry name" value="MS_channel_1st_1"/>
    <property type="match status" value="2"/>
</dbReference>
<dbReference type="InterPro" id="IPR008910">
    <property type="entry name" value="MSC_TM_helix"/>
</dbReference>
<proteinExistence type="predicted"/>
<feature type="transmembrane region" description="Helical" evidence="1">
    <location>
        <begin position="205"/>
        <end position="226"/>
    </location>
</feature>
<feature type="transmembrane region" description="Helical" evidence="1">
    <location>
        <begin position="105"/>
        <end position="122"/>
    </location>
</feature>
<keyword evidence="1" id="KW-0812">Transmembrane</keyword>
<accession>A0A512D3M2</accession>
<sequence>MRRVAQTLRLGMGSVLDLQRKGVTPMTDNLSTALTDLWRSVALFVPKFVAFLLILLIGWLVAKAIGKAVDKVLERVGFDRAVERGGIKKALAKSQYDASAIVGKLVYYALLLFVLQLAFGVFGPNPISDLITGVIAFLPKVIVAIIIIVVASAIAAAVRELIANTLGGLSYGKALANIASIFILGLGIIAALNQVGIATTVTTPVLIAVLATIAGILIVGVGGGLVRPMQSRWEQYLETMSHETDRIKAQVQQAPGVREQARAAKARYDEAGQDDLEARAADDFYHDRPAVSSTQVIDSTHDPRH</sequence>
<feature type="transmembrane region" description="Helical" evidence="1">
    <location>
        <begin position="142"/>
        <end position="162"/>
    </location>
</feature>
<protein>
    <recommendedName>
        <fullName evidence="4">TM helix repeat-containing protein</fullName>
    </recommendedName>
</protein>
<gene>
    <name evidence="2" type="ORF">TAE01_26800</name>
</gene>
<evidence type="ECO:0000313" key="2">
    <source>
        <dbReference type="EMBL" id="GEO30870.1"/>
    </source>
</evidence>
<feature type="transmembrane region" description="Helical" evidence="1">
    <location>
        <begin position="174"/>
        <end position="193"/>
    </location>
</feature>
<evidence type="ECO:0000313" key="3">
    <source>
        <dbReference type="Proteomes" id="UP000321534"/>
    </source>
</evidence>
<keyword evidence="1" id="KW-0472">Membrane</keyword>
<evidence type="ECO:0000256" key="1">
    <source>
        <dbReference type="SAM" id="Phobius"/>
    </source>
</evidence>
<keyword evidence="1" id="KW-1133">Transmembrane helix</keyword>